<dbReference type="OrthoDB" id="5827945at2759"/>
<gene>
    <name evidence="1" type="ORF">SVUK_LOCUS18994</name>
</gene>
<evidence type="ECO:0000313" key="1">
    <source>
        <dbReference type="EMBL" id="VDM83996.1"/>
    </source>
</evidence>
<evidence type="ECO:0000313" key="2">
    <source>
        <dbReference type="Proteomes" id="UP000270094"/>
    </source>
</evidence>
<dbReference type="Proteomes" id="UP000270094">
    <property type="component" value="Unassembled WGS sequence"/>
</dbReference>
<dbReference type="AlphaFoldDB" id="A0A3P7JKJ6"/>
<protein>
    <submittedName>
        <fullName evidence="1">Uncharacterized protein</fullName>
    </submittedName>
</protein>
<sequence>MIERRFALEKNIRQRPAAFASAHPPILLLLLLRVLLLTYRTVECGPTDRVVLGESVDLIVSHGRQTEQRLFGSFSPAGLNYEVQGDVVQVREIIFSNYPNPPTLFQLFQKWKI</sequence>
<accession>A0A3P7JKJ6</accession>
<proteinExistence type="predicted"/>
<dbReference type="EMBL" id="UYYB01126772">
    <property type="protein sequence ID" value="VDM83996.1"/>
    <property type="molecule type" value="Genomic_DNA"/>
</dbReference>
<reference evidence="1 2" key="1">
    <citation type="submission" date="2018-11" db="EMBL/GenBank/DDBJ databases">
        <authorList>
            <consortium name="Pathogen Informatics"/>
        </authorList>
    </citation>
    <scope>NUCLEOTIDE SEQUENCE [LARGE SCALE GENOMIC DNA]</scope>
</reference>
<keyword evidence="2" id="KW-1185">Reference proteome</keyword>
<organism evidence="1 2">
    <name type="scientific">Strongylus vulgaris</name>
    <name type="common">Blood worm</name>
    <dbReference type="NCBI Taxonomy" id="40348"/>
    <lineage>
        <taxon>Eukaryota</taxon>
        <taxon>Metazoa</taxon>
        <taxon>Ecdysozoa</taxon>
        <taxon>Nematoda</taxon>
        <taxon>Chromadorea</taxon>
        <taxon>Rhabditida</taxon>
        <taxon>Rhabditina</taxon>
        <taxon>Rhabditomorpha</taxon>
        <taxon>Strongyloidea</taxon>
        <taxon>Strongylidae</taxon>
        <taxon>Strongylus</taxon>
    </lineage>
</organism>
<name>A0A3P7JKJ6_STRVU</name>